<dbReference type="RefSeq" id="WP_055659933.1">
    <property type="nucleotide sequence ID" value="NZ_CXST01000003.1"/>
</dbReference>
<name>A0A0M6Y9I9_9HYPH</name>
<dbReference type="Pfam" id="PF07969">
    <property type="entry name" value="Amidohydro_3"/>
    <property type="match status" value="2"/>
</dbReference>
<evidence type="ECO:0000313" key="3">
    <source>
        <dbReference type="EMBL" id="CTQ46193.1"/>
    </source>
</evidence>
<dbReference type="SUPFAM" id="SSF51338">
    <property type="entry name" value="Composite domain of metallo-dependent hydrolases"/>
    <property type="match status" value="1"/>
</dbReference>
<feature type="chain" id="PRO_5005807621" evidence="1">
    <location>
        <begin position="22"/>
        <end position="218"/>
    </location>
</feature>
<reference evidence="4" key="1">
    <citation type="submission" date="2015-07" db="EMBL/GenBank/DDBJ databases">
        <authorList>
            <person name="Rodrigo-Torres Lidia"/>
            <person name="Arahal R.David."/>
        </authorList>
    </citation>
    <scope>NUCLEOTIDE SEQUENCE [LARGE SCALE GENOMIC DNA]</scope>
    <source>
        <strain evidence="4">CECT 4801</strain>
    </source>
</reference>
<keyword evidence="4" id="KW-1185">Reference proteome</keyword>
<keyword evidence="1" id="KW-0732">Signal</keyword>
<protein>
    <submittedName>
        <fullName evidence="3">Imidazolonepropionase</fullName>
    </submittedName>
</protein>
<dbReference type="InterPro" id="IPR011059">
    <property type="entry name" value="Metal-dep_hydrolase_composite"/>
</dbReference>
<feature type="domain" description="Amidohydrolase 3" evidence="2">
    <location>
        <begin position="134"/>
        <end position="177"/>
    </location>
</feature>
<evidence type="ECO:0000256" key="1">
    <source>
        <dbReference type="SAM" id="SignalP"/>
    </source>
</evidence>
<feature type="signal peptide" evidence="1">
    <location>
        <begin position="1"/>
        <end position="21"/>
    </location>
</feature>
<proteinExistence type="predicted"/>
<dbReference type="InterPro" id="IPR013108">
    <property type="entry name" value="Amidohydro_3"/>
</dbReference>
<dbReference type="EMBL" id="CXST01000003">
    <property type="protein sequence ID" value="CTQ46193.1"/>
    <property type="molecule type" value="Genomic_DNA"/>
</dbReference>
<dbReference type="Gene3D" id="2.30.40.10">
    <property type="entry name" value="Urease, subunit C, domain 1"/>
    <property type="match status" value="1"/>
</dbReference>
<dbReference type="PANTHER" id="PTHR22642">
    <property type="entry name" value="IMIDAZOLONEPROPIONASE"/>
    <property type="match status" value="1"/>
</dbReference>
<evidence type="ECO:0000313" key="4">
    <source>
        <dbReference type="Proteomes" id="UP000048926"/>
    </source>
</evidence>
<feature type="domain" description="Amidohydrolase 3" evidence="2">
    <location>
        <begin position="73"/>
        <end position="129"/>
    </location>
</feature>
<accession>A0A0M6Y9I9</accession>
<dbReference type="PANTHER" id="PTHR22642:SF2">
    <property type="entry name" value="PROTEIN LONG AFTER FAR-RED 3"/>
    <property type="match status" value="1"/>
</dbReference>
<organism evidence="3 4">
    <name type="scientific">Roseibium aggregatum</name>
    <dbReference type="NCBI Taxonomy" id="187304"/>
    <lineage>
        <taxon>Bacteria</taxon>
        <taxon>Pseudomonadati</taxon>
        <taxon>Pseudomonadota</taxon>
        <taxon>Alphaproteobacteria</taxon>
        <taxon>Hyphomicrobiales</taxon>
        <taxon>Stappiaceae</taxon>
        <taxon>Roseibium</taxon>
    </lineage>
</organism>
<dbReference type="GO" id="GO:0016810">
    <property type="term" value="F:hydrolase activity, acting on carbon-nitrogen (but not peptide) bonds"/>
    <property type="evidence" value="ECO:0007669"/>
    <property type="project" value="InterPro"/>
</dbReference>
<dbReference type="Proteomes" id="UP000048926">
    <property type="component" value="Unassembled WGS sequence"/>
</dbReference>
<dbReference type="AlphaFoldDB" id="A0A0M6Y9I9"/>
<gene>
    <name evidence="3" type="ORF">LAL4801_04650</name>
</gene>
<sequence>MRHSAKLAAIALSFLPGLANAQDVADTIYSGGPILTINDSQPKVEAVAVKDGRILAAGTLADISTFKGETTEAFDLNGRTMLPGFVDSHGRVVMGGIQALSANLLAPPDGDVTDIASLQATLKAWAEKNAATVDKGSIEVGKLADFVLLSEDPTAIDPEKLAGIKIEGTLKGGNLVYDAQKDSRRGDLSPQFPVFGNPEAAHHLMHAMYEGLSGASNQ</sequence>
<evidence type="ECO:0000259" key="2">
    <source>
        <dbReference type="Pfam" id="PF07969"/>
    </source>
</evidence>